<dbReference type="Proteomes" id="UP000280507">
    <property type="component" value="Unassembled WGS sequence"/>
</dbReference>
<proteinExistence type="predicted"/>
<dbReference type="EMBL" id="RIZG01000003">
    <property type="protein sequence ID" value="RNF51594.1"/>
    <property type="molecule type" value="Genomic_DNA"/>
</dbReference>
<dbReference type="Gene3D" id="3.40.50.1240">
    <property type="entry name" value="Phosphoglycerate mutase-like"/>
    <property type="match status" value="1"/>
</dbReference>
<dbReference type="Pfam" id="PF00300">
    <property type="entry name" value="His_Phos_1"/>
    <property type="match status" value="1"/>
</dbReference>
<reference evidence="1 2" key="1">
    <citation type="journal article" date="2012" name="Int. J. Syst. Evol. Microbiol.">
        <title>Marinomonas hwangdonensis sp. nov., isolated from seawater.</title>
        <authorList>
            <person name="Jung Y.T."/>
            <person name="Oh T.K."/>
            <person name="Yoon J.H."/>
        </authorList>
    </citation>
    <scope>NUCLEOTIDE SEQUENCE [LARGE SCALE GENOMIC DNA]</scope>
    <source>
        <strain evidence="1 2">HDW-15</strain>
    </source>
</reference>
<protein>
    <submittedName>
        <fullName evidence="1">Histidine phosphatase family protein</fullName>
    </submittedName>
</protein>
<dbReference type="InterPro" id="IPR013078">
    <property type="entry name" value="His_Pase_superF_clade-1"/>
</dbReference>
<dbReference type="AlphaFoldDB" id="A0A3M8Q8H6"/>
<organism evidence="1 2">
    <name type="scientific">Marinomonas hwangdonensis</name>
    <dbReference type="NCBI Taxonomy" id="1053647"/>
    <lineage>
        <taxon>Bacteria</taxon>
        <taxon>Pseudomonadati</taxon>
        <taxon>Pseudomonadota</taxon>
        <taxon>Gammaproteobacteria</taxon>
        <taxon>Oceanospirillales</taxon>
        <taxon>Oceanospirillaceae</taxon>
        <taxon>Marinomonas</taxon>
    </lineage>
</organism>
<accession>A0A3M8Q8H6</accession>
<keyword evidence="2" id="KW-1185">Reference proteome</keyword>
<sequence>MPCFAVIRHGAYEQLPNVPSALQPFALTVEGAQEVHQQAQVFAQWLEENDIKLDPLVDSSTLLRAWQTASIYVETLRDYFDGTPQIESYSALCERSVGAVANLTIDEIERVLALDPRFSAPPKGWKSDSHYCLPFDGAESLWQAGQRVAEHIQAWQRRVQHQDDQRLKLFIGHGASIRHGMCQLEVLTFDDIKRLSMFYGHPVVFDIAPQSPIKRRFGEWKQRHTLDVPD</sequence>
<evidence type="ECO:0000313" key="2">
    <source>
        <dbReference type="Proteomes" id="UP000280507"/>
    </source>
</evidence>
<dbReference type="InterPro" id="IPR029033">
    <property type="entry name" value="His_PPase_superfam"/>
</dbReference>
<name>A0A3M8Q8H6_9GAMM</name>
<evidence type="ECO:0000313" key="1">
    <source>
        <dbReference type="EMBL" id="RNF51594.1"/>
    </source>
</evidence>
<dbReference type="RefSeq" id="WP_123095166.1">
    <property type="nucleotide sequence ID" value="NZ_RIZG01000003.1"/>
</dbReference>
<dbReference type="SUPFAM" id="SSF53254">
    <property type="entry name" value="Phosphoglycerate mutase-like"/>
    <property type="match status" value="1"/>
</dbReference>
<dbReference type="CDD" id="cd07067">
    <property type="entry name" value="HP_PGM_like"/>
    <property type="match status" value="1"/>
</dbReference>
<dbReference type="OrthoDB" id="9781415at2"/>
<gene>
    <name evidence="1" type="ORF">EBI00_06790</name>
</gene>
<comment type="caution">
    <text evidence="1">The sequence shown here is derived from an EMBL/GenBank/DDBJ whole genome shotgun (WGS) entry which is preliminary data.</text>
</comment>